<gene>
    <name evidence="2" type="ORF">B0T18DRAFT_323664</name>
</gene>
<evidence type="ECO:0000313" key="3">
    <source>
        <dbReference type="Proteomes" id="UP001172155"/>
    </source>
</evidence>
<dbReference type="PROSITE" id="PS50404">
    <property type="entry name" value="GST_NTER"/>
    <property type="match status" value="1"/>
</dbReference>
<dbReference type="Pfam" id="PF13409">
    <property type="entry name" value="GST_N_2"/>
    <property type="match status" value="1"/>
</dbReference>
<evidence type="ECO:0000313" key="2">
    <source>
        <dbReference type="EMBL" id="KAK0749667.1"/>
    </source>
</evidence>
<evidence type="ECO:0000259" key="1">
    <source>
        <dbReference type="PROSITE" id="PS50404"/>
    </source>
</evidence>
<keyword evidence="3" id="KW-1185">Reference proteome</keyword>
<dbReference type="Gene3D" id="1.20.1050.10">
    <property type="match status" value="1"/>
</dbReference>
<dbReference type="Pfam" id="PF22041">
    <property type="entry name" value="GST_C_7"/>
    <property type="match status" value="1"/>
</dbReference>
<dbReference type="InterPro" id="IPR004045">
    <property type="entry name" value="Glutathione_S-Trfase_N"/>
</dbReference>
<accession>A0AA40F1T0</accession>
<proteinExistence type="predicted"/>
<organism evidence="2 3">
    <name type="scientific">Schizothecium vesticola</name>
    <dbReference type="NCBI Taxonomy" id="314040"/>
    <lineage>
        <taxon>Eukaryota</taxon>
        <taxon>Fungi</taxon>
        <taxon>Dikarya</taxon>
        <taxon>Ascomycota</taxon>
        <taxon>Pezizomycotina</taxon>
        <taxon>Sordariomycetes</taxon>
        <taxon>Sordariomycetidae</taxon>
        <taxon>Sordariales</taxon>
        <taxon>Schizotheciaceae</taxon>
        <taxon>Schizothecium</taxon>
    </lineage>
</organism>
<comment type="caution">
    <text evidence="2">The sequence shown here is derived from an EMBL/GenBank/DDBJ whole genome shotgun (WGS) entry which is preliminary data.</text>
</comment>
<dbReference type="Gene3D" id="3.40.30.10">
    <property type="entry name" value="Glutaredoxin"/>
    <property type="match status" value="1"/>
</dbReference>
<dbReference type="InterPro" id="IPR054416">
    <property type="entry name" value="GST_UstS-like_C"/>
</dbReference>
<sequence>MASEQIVLFDIPTKEPRTPWSYNPFKTRLLLNYKGIPFRTEWLEYPEIGPRLQRHVPPIPDDTTAYTLPAIHIPGDIYIMDSLAIAHHINTTHPFPPLPITTPEYEPFRALARSIMIPLQGVYHSLVFGRLLSSESQAFWRLTREPDNGMTMEELEARHVTDREGWNRAWEAAREPTAGMTALLAAKGGPFFQGSEVSWPDLVWGSILLFFERIGDDVLGAFLEGAGEGKEVHLRLLEGVRGWSGGWEE</sequence>
<feature type="domain" description="GST N-terminal" evidence="1">
    <location>
        <begin position="11"/>
        <end position="97"/>
    </location>
</feature>
<reference evidence="2" key="1">
    <citation type="submission" date="2023-06" db="EMBL/GenBank/DDBJ databases">
        <title>Genome-scale phylogeny and comparative genomics of the fungal order Sordariales.</title>
        <authorList>
            <consortium name="Lawrence Berkeley National Laboratory"/>
            <person name="Hensen N."/>
            <person name="Bonometti L."/>
            <person name="Westerberg I."/>
            <person name="Brannstrom I.O."/>
            <person name="Guillou S."/>
            <person name="Cros-Aarteil S."/>
            <person name="Calhoun S."/>
            <person name="Haridas S."/>
            <person name="Kuo A."/>
            <person name="Mondo S."/>
            <person name="Pangilinan J."/>
            <person name="Riley R."/>
            <person name="LaButti K."/>
            <person name="Andreopoulos B."/>
            <person name="Lipzen A."/>
            <person name="Chen C."/>
            <person name="Yanf M."/>
            <person name="Daum C."/>
            <person name="Ng V."/>
            <person name="Clum A."/>
            <person name="Steindorff A."/>
            <person name="Ohm R."/>
            <person name="Martin F."/>
            <person name="Silar P."/>
            <person name="Natvig D."/>
            <person name="Lalanne C."/>
            <person name="Gautier V."/>
            <person name="Ament-velasquez S.L."/>
            <person name="Kruys A."/>
            <person name="Hutchinson M.I."/>
            <person name="Powell A.J."/>
            <person name="Barry K."/>
            <person name="Miller A.N."/>
            <person name="Grigoriev I.V."/>
            <person name="Debuchy R."/>
            <person name="Gladieux P."/>
            <person name="Thoren M.H."/>
            <person name="Johannesson H."/>
        </authorList>
    </citation>
    <scope>NUCLEOTIDE SEQUENCE</scope>
    <source>
        <strain evidence="2">SMH3187-1</strain>
    </source>
</reference>
<dbReference type="Proteomes" id="UP001172155">
    <property type="component" value="Unassembled WGS sequence"/>
</dbReference>
<dbReference type="EMBL" id="JAUKUD010000003">
    <property type="protein sequence ID" value="KAK0749667.1"/>
    <property type="molecule type" value="Genomic_DNA"/>
</dbReference>
<protein>
    <recommendedName>
        <fullName evidence="1">GST N-terminal domain-containing protein</fullName>
    </recommendedName>
</protein>
<name>A0AA40F1T0_9PEZI</name>
<dbReference type="AlphaFoldDB" id="A0AA40F1T0"/>
<dbReference type="SUPFAM" id="SSF52833">
    <property type="entry name" value="Thioredoxin-like"/>
    <property type="match status" value="1"/>
</dbReference>
<dbReference type="SUPFAM" id="SSF47616">
    <property type="entry name" value="GST C-terminal domain-like"/>
    <property type="match status" value="1"/>
</dbReference>
<dbReference type="InterPro" id="IPR036282">
    <property type="entry name" value="Glutathione-S-Trfase_C_sf"/>
</dbReference>
<dbReference type="InterPro" id="IPR036249">
    <property type="entry name" value="Thioredoxin-like_sf"/>
</dbReference>